<dbReference type="AlphaFoldDB" id="A0A0T5X8V7"/>
<dbReference type="PANTHER" id="PTHR42924">
    <property type="entry name" value="EXONUCLEASE"/>
    <property type="match status" value="1"/>
</dbReference>
<proteinExistence type="predicted"/>
<comment type="caution">
    <text evidence="2">The sequence shown here is derived from an EMBL/GenBank/DDBJ whole genome shotgun (WGS) entry which is preliminary data.</text>
</comment>
<dbReference type="SUPFAM" id="SSF89550">
    <property type="entry name" value="PHP domain-like"/>
    <property type="match status" value="1"/>
</dbReference>
<keyword evidence="3" id="KW-1185">Reference proteome</keyword>
<dbReference type="CDD" id="cd07432">
    <property type="entry name" value="PHP_HisPPase"/>
    <property type="match status" value="1"/>
</dbReference>
<gene>
    <name evidence="2" type="ORF">HMPREF1705_04103</name>
</gene>
<dbReference type="EMBL" id="ACJX03000001">
    <property type="protein sequence ID" value="KRT34855.1"/>
    <property type="molecule type" value="Genomic_DNA"/>
</dbReference>
<evidence type="ECO:0000313" key="2">
    <source>
        <dbReference type="EMBL" id="KRT34855.1"/>
    </source>
</evidence>
<evidence type="ECO:0000259" key="1">
    <source>
        <dbReference type="SMART" id="SM00481"/>
    </source>
</evidence>
<dbReference type="InterPro" id="IPR016195">
    <property type="entry name" value="Pol/histidinol_Pase-like"/>
</dbReference>
<accession>A0A0T5X8V7</accession>
<reference evidence="3" key="1">
    <citation type="submission" date="2012-09" db="EMBL/GenBank/DDBJ databases">
        <authorList>
            <person name="Weinstock G."/>
            <person name="Sodergren E."/>
            <person name="Clifton S."/>
            <person name="Fulton L."/>
            <person name="Fulton B."/>
            <person name="Courtney L."/>
            <person name="Fronick C."/>
            <person name="Harrison M."/>
            <person name="Strong C."/>
            <person name="Farmer C."/>
            <person name="Delehaunty K."/>
            <person name="Markovic C."/>
            <person name="Hall O."/>
            <person name="Minx P."/>
            <person name="Tomlinson C."/>
            <person name="Mitreva M."/>
            <person name="Nelson J."/>
            <person name="Hou S."/>
            <person name="Wollam A."/>
            <person name="Pepin K.H."/>
            <person name="Johnson M."/>
            <person name="Bhonagiri V."/>
            <person name="Nash W.E."/>
            <person name="Suruliraj S."/>
            <person name="Warren W."/>
            <person name="Chinwalla A."/>
            <person name="Mardis E.R."/>
            <person name="Wilson R.K."/>
        </authorList>
    </citation>
    <scope>NUCLEOTIDE SEQUENCE [LARGE SCALE GENOMIC DNA]</scope>
    <source>
        <strain evidence="3">OS1</strain>
    </source>
</reference>
<evidence type="ECO:0000313" key="3">
    <source>
        <dbReference type="Proteomes" id="UP000005273"/>
    </source>
</evidence>
<dbReference type="PANTHER" id="PTHR42924:SF3">
    <property type="entry name" value="POLYMERASE_HISTIDINOL PHOSPHATASE N-TERMINAL DOMAIN-CONTAINING PROTEIN"/>
    <property type="match status" value="1"/>
</dbReference>
<sequence length="249" mass="28106">MHLYWMDLHVHTVLSPCAELEMGAADIVGRCLDEGIDIIAIADHNAAANSVAVINAAKDKPLTVLPALEVQSREDIHTLCLFKTVEEAFAFQDWVWARLAPVKNDPDLFGFQLVIDHENNILEEVDTLLLQGIDASVDDVIEKTKCMGGIAILAHVDRPAYSYLAVLGMLHPNMNIDAVELSARLTAQEALYWKESVLDYSIIRSSDAHRLNDIQRCHSTPIYLEQPSFNDVFFALHRYNDRRVKWPWS</sequence>
<dbReference type="eggNOG" id="COG0613">
    <property type="taxonomic scope" value="Bacteria"/>
</dbReference>
<dbReference type="InterPro" id="IPR003141">
    <property type="entry name" value="Pol/His_phosphatase_N"/>
</dbReference>
<dbReference type="RefSeq" id="WP_009200274.1">
    <property type="nucleotide sequence ID" value="NZ_ACJX03000001.1"/>
</dbReference>
<dbReference type="SMART" id="SM00481">
    <property type="entry name" value="POLIIIAc"/>
    <property type="match status" value="1"/>
</dbReference>
<dbReference type="GO" id="GO:0004534">
    <property type="term" value="F:5'-3' RNA exonuclease activity"/>
    <property type="evidence" value="ECO:0007669"/>
    <property type="project" value="TreeGrafter"/>
</dbReference>
<organism evidence="2 3">
    <name type="scientific">Acetomicrobium hydrogeniformans ATCC BAA-1850</name>
    <dbReference type="NCBI Taxonomy" id="592015"/>
    <lineage>
        <taxon>Bacteria</taxon>
        <taxon>Thermotogati</taxon>
        <taxon>Synergistota</taxon>
        <taxon>Synergistia</taxon>
        <taxon>Synergistales</taxon>
        <taxon>Acetomicrobiaceae</taxon>
        <taxon>Acetomicrobium</taxon>
    </lineage>
</organism>
<name>A0A0T5X8V7_9BACT</name>
<dbReference type="STRING" id="592015.HMPREF1705_04103"/>
<dbReference type="Proteomes" id="UP000005273">
    <property type="component" value="Unassembled WGS sequence"/>
</dbReference>
<protein>
    <submittedName>
        <fullName evidence="2">PHP domain protein</fullName>
    </submittedName>
</protein>
<feature type="domain" description="Polymerase/histidinol phosphatase N-terminal" evidence="1">
    <location>
        <begin position="6"/>
        <end position="74"/>
    </location>
</feature>
<dbReference type="Gene3D" id="3.20.20.140">
    <property type="entry name" value="Metal-dependent hydrolases"/>
    <property type="match status" value="1"/>
</dbReference>
<dbReference type="GO" id="GO:0035312">
    <property type="term" value="F:5'-3' DNA exonuclease activity"/>
    <property type="evidence" value="ECO:0007669"/>
    <property type="project" value="TreeGrafter"/>
</dbReference>
<dbReference type="InterPro" id="IPR052018">
    <property type="entry name" value="PHP_domain"/>
</dbReference>